<dbReference type="Pfam" id="PF00932">
    <property type="entry name" value="LTD"/>
    <property type="match status" value="1"/>
</dbReference>
<reference evidence="2 3" key="1">
    <citation type="submission" date="2017-07" db="EMBL/GenBank/DDBJ databases">
        <title>Recovery of genomes from metagenomes via a dereplication, aggregation, and scoring strategy.</title>
        <authorList>
            <person name="Sieber C.M."/>
            <person name="Probst A.J."/>
            <person name="Sharrar A."/>
            <person name="Thomas B.C."/>
            <person name="Hess M."/>
            <person name="Tringe S.G."/>
            <person name="Banfield J.F."/>
        </authorList>
    </citation>
    <scope>NUCLEOTIDE SEQUENCE [LARGE SCALE GENOMIC DNA]</scope>
    <source>
        <strain evidence="2">JGI_Cruoil_03_51_56</strain>
    </source>
</reference>
<dbReference type="PROSITE" id="PS51841">
    <property type="entry name" value="LTD"/>
    <property type="match status" value="1"/>
</dbReference>
<dbReference type="Gene3D" id="2.60.40.4070">
    <property type="match status" value="1"/>
</dbReference>
<sequence>MTVFVLLLAVSRVVITEVMANPAGLSGAHKPEDRNEFVELYNPGEKPVDLFNWTINDLDAVDWLVAWEDSSVLGSNRTLIVGSTWLKGGGYAVVLDSEYTDPNPEGNFIQPYSFGDNTLIMTTRNTTIGNGLAINDPLILASPYGDTSTFGTPFDTSDSIPCNPGDGFSWERIGPDRPDTVDNWTVCPDPAGCTPGAPSSISSLPDLALVQLELEDTAALKPGEAFYCRVGIANSGFVSTDSWTLELFLDCNGNAVPDRKENAWRRPGWLLKPDKDSVVRVRMTYPQVQTDLWARILCPEDRDTINNQRRITLSPKAHHLLNFTTSSFSPDGDGFEDSLVIVYRLPEPGGKLTITVFNLAGQAVKEFSKERVKSNQGILYWDGKNNRDQPVPTGVYAIWLQYHRSDYDAVEKLPVLLIRRPSQSKAG</sequence>
<proteinExistence type="predicted"/>
<evidence type="ECO:0000313" key="2">
    <source>
        <dbReference type="EMBL" id="OYD17103.1"/>
    </source>
</evidence>
<dbReference type="Proteomes" id="UP000215559">
    <property type="component" value="Unassembled WGS sequence"/>
</dbReference>
<gene>
    <name evidence="2" type="ORF">CH330_00875</name>
</gene>
<name>A0A235BXN3_UNCW3</name>
<organism evidence="2 3">
    <name type="scientific">candidate division WOR-3 bacterium JGI_Cruoil_03_51_56</name>
    <dbReference type="NCBI Taxonomy" id="1973747"/>
    <lineage>
        <taxon>Bacteria</taxon>
        <taxon>Bacteria division WOR-3</taxon>
    </lineage>
</organism>
<protein>
    <recommendedName>
        <fullName evidence="1">LTD domain-containing protein</fullName>
    </recommendedName>
</protein>
<accession>A0A235BXN3</accession>
<feature type="domain" description="LTD" evidence="1">
    <location>
        <begin position="1"/>
        <end position="148"/>
    </location>
</feature>
<evidence type="ECO:0000313" key="3">
    <source>
        <dbReference type="Proteomes" id="UP000215559"/>
    </source>
</evidence>
<dbReference type="AlphaFoldDB" id="A0A235BXN3"/>
<dbReference type="InterPro" id="IPR001322">
    <property type="entry name" value="Lamin_tail_dom"/>
</dbReference>
<dbReference type="Pfam" id="PF13585">
    <property type="entry name" value="CHU_C"/>
    <property type="match status" value="1"/>
</dbReference>
<evidence type="ECO:0000259" key="1">
    <source>
        <dbReference type="PROSITE" id="PS51841"/>
    </source>
</evidence>
<comment type="caution">
    <text evidence="2">The sequence shown here is derived from an EMBL/GenBank/DDBJ whole genome shotgun (WGS) entry which is preliminary data.</text>
</comment>
<dbReference type="SUPFAM" id="SSF74853">
    <property type="entry name" value="Lamin A/C globular tail domain"/>
    <property type="match status" value="1"/>
</dbReference>
<dbReference type="InterPro" id="IPR036415">
    <property type="entry name" value="Lamin_tail_dom_sf"/>
</dbReference>
<dbReference type="EMBL" id="NOZP01000020">
    <property type="protein sequence ID" value="OYD17103.1"/>
    <property type="molecule type" value="Genomic_DNA"/>
</dbReference>